<evidence type="ECO:0000313" key="3">
    <source>
        <dbReference type="Proteomes" id="UP000248326"/>
    </source>
</evidence>
<keyword evidence="1" id="KW-1133">Transmembrane helix</keyword>
<proteinExistence type="predicted"/>
<organism evidence="2 3">
    <name type="scientific">Deinococcus yavapaiensis KR-236</name>
    <dbReference type="NCBI Taxonomy" id="694435"/>
    <lineage>
        <taxon>Bacteria</taxon>
        <taxon>Thermotogati</taxon>
        <taxon>Deinococcota</taxon>
        <taxon>Deinococci</taxon>
        <taxon>Deinococcales</taxon>
        <taxon>Deinococcaceae</taxon>
        <taxon>Deinococcus</taxon>
    </lineage>
</organism>
<gene>
    <name evidence="2" type="ORF">DES52_10423</name>
</gene>
<feature type="transmembrane region" description="Helical" evidence="1">
    <location>
        <begin position="303"/>
        <end position="328"/>
    </location>
</feature>
<sequence length="375" mass="40954">MSSPAFEERVVGRVRPVGAEHPLSFTGSASEYFRIWIVNIALTTITLGLYWAWAKVRTRRYFYGNTWLGGHNFEYTANPVAILRGHIVVAVMAGLYSFLQSYDVALWLVVLALFALVWPYLAWSSLRFLGINTAYRGLRFGFHGQLKDAYKVYLAWPLLLVPTFGLLTPHVTFLQRRYTFDHAAYGSARASFVGKSSEVWTIYLLAFALSVGAFTALGIAAFVLVVAAGLLGALGGDLGASRDSSFALFGVLALVPIYALYLLALAALGAFVKASLLHYSLTNTRGRLDDGSEVAFESTISPWMYTGISVVNTLAQVVTLGLATPWAAVRRANYVLPRVAVVSPRPLDEFTSDVAQRQNALGEAATDFLGLDIAL</sequence>
<feature type="transmembrane region" description="Helical" evidence="1">
    <location>
        <begin position="202"/>
        <end position="234"/>
    </location>
</feature>
<keyword evidence="1" id="KW-0472">Membrane</keyword>
<protein>
    <submittedName>
        <fullName evidence="2">Uncharacterized membrane protein YjgN (DUF898 family)</fullName>
    </submittedName>
</protein>
<name>A0A318SPJ7_9DEIO</name>
<dbReference type="Pfam" id="PF05987">
    <property type="entry name" value="DUF898"/>
    <property type="match status" value="1"/>
</dbReference>
<reference evidence="2 3" key="1">
    <citation type="submission" date="2018-06" db="EMBL/GenBank/DDBJ databases">
        <title>Genomic Encyclopedia of Type Strains, Phase IV (KMG-IV): sequencing the most valuable type-strain genomes for metagenomic binning, comparative biology and taxonomic classification.</title>
        <authorList>
            <person name="Goeker M."/>
        </authorList>
    </citation>
    <scope>NUCLEOTIDE SEQUENCE [LARGE SCALE GENOMIC DNA]</scope>
    <source>
        <strain evidence="2 3">DSM 18048</strain>
    </source>
</reference>
<accession>A0A318SPJ7</accession>
<keyword evidence="1" id="KW-0812">Transmembrane</keyword>
<dbReference type="AlphaFoldDB" id="A0A318SPJ7"/>
<dbReference type="EMBL" id="QJSX01000004">
    <property type="protein sequence ID" value="PYE54753.1"/>
    <property type="molecule type" value="Genomic_DNA"/>
</dbReference>
<dbReference type="RefSeq" id="WP_146237202.1">
    <property type="nucleotide sequence ID" value="NZ_QJSX01000004.1"/>
</dbReference>
<dbReference type="OrthoDB" id="9765721at2"/>
<feature type="transmembrane region" description="Helical" evidence="1">
    <location>
        <begin position="105"/>
        <end position="129"/>
    </location>
</feature>
<feature type="transmembrane region" description="Helical" evidence="1">
    <location>
        <begin position="246"/>
        <end position="272"/>
    </location>
</feature>
<feature type="transmembrane region" description="Helical" evidence="1">
    <location>
        <begin position="81"/>
        <end position="99"/>
    </location>
</feature>
<dbReference type="InterPro" id="IPR010295">
    <property type="entry name" value="DUF898"/>
</dbReference>
<keyword evidence="3" id="KW-1185">Reference proteome</keyword>
<feature type="transmembrane region" description="Helical" evidence="1">
    <location>
        <begin position="150"/>
        <end position="168"/>
    </location>
</feature>
<evidence type="ECO:0000313" key="2">
    <source>
        <dbReference type="EMBL" id="PYE54753.1"/>
    </source>
</evidence>
<dbReference type="Proteomes" id="UP000248326">
    <property type="component" value="Unassembled WGS sequence"/>
</dbReference>
<comment type="caution">
    <text evidence="2">The sequence shown here is derived from an EMBL/GenBank/DDBJ whole genome shotgun (WGS) entry which is preliminary data.</text>
</comment>
<evidence type="ECO:0000256" key="1">
    <source>
        <dbReference type="SAM" id="Phobius"/>
    </source>
</evidence>
<feature type="transmembrane region" description="Helical" evidence="1">
    <location>
        <begin position="33"/>
        <end position="53"/>
    </location>
</feature>